<feature type="region of interest" description="Disordered" evidence="1">
    <location>
        <begin position="78"/>
        <end position="111"/>
    </location>
</feature>
<proteinExistence type="predicted"/>
<sequence length="225" mass="25678">MEMALKKAEQELAAARAEHRRYLEVAFPATLVDARVEAVEEYLRVDWSFVPEESEETAAEGAVEEGEVTGAAPAPENVVVLDDPDQPEVPDQPIASKPPAADQQTSPALNLGPGRAPFWVTRSRDLTLWSENHRGWNACKGRWVLVELPFWVARSKDLTLWSENHRGWNACKGRWVLVGLPFWVARSKDLTLWYENHRGWGLYRQILYWVLVGHVQFWSVPDHKT</sequence>
<dbReference type="EMBL" id="BTGU01000025">
    <property type="protein sequence ID" value="GMN47283.1"/>
    <property type="molecule type" value="Genomic_DNA"/>
</dbReference>
<gene>
    <name evidence="2" type="ORF">TIFTF001_016463</name>
</gene>
<comment type="caution">
    <text evidence="2">The sequence shown here is derived from an EMBL/GenBank/DDBJ whole genome shotgun (WGS) entry which is preliminary data.</text>
</comment>
<keyword evidence="3" id="KW-1185">Reference proteome</keyword>
<evidence type="ECO:0000313" key="2">
    <source>
        <dbReference type="EMBL" id="GMN47283.1"/>
    </source>
</evidence>
<reference evidence="2" key="1">
    <citation type="submission" date="2023-07" db="EMBL/GenBank/DDBJ databases">
        <title>draft genome sequence of fig (Ficus carica).</title>
        <authorList>
            <person name="Takahashi T."/>
            <person name="Nishimura K."/>
        </authorList>
    </citation>
    <scope>NUCLEOTIDE SEQUENCE</scope>
</reference>
<accession>A0AA88A358</accession>
<protein>
    <submittedName>
        <fullName evidence="2">Uncharacterized protein</fullName>
    </submittedName>
</protein>
<dbReference type="AlphaFoldDB" id="A0AA88A358"/>
<dbReference type="Proteomes" id="UP001187192">
    <property type="component" value="Unassembled WGS sequence"/>
</dbReference>
<name>A0AA88A358_FICCA</name>
<organism evidence="2 3">
    <name type="scientific">Ficus carica</name>
    <name type="common">Common fig</name>
    <dbReference type="NCBI Taxonomy" id="3494"/>
    <lineage>
        <taxon>Eukaryota</taxon>
        <taxon>Viridiplantae</taxon>
        <taxon>Streptophyta</taxon>
        <taxon>Embryophyta</taxon>
        <taxon>Tracheophyta</taxon>
        <taxon>Spermatophyta</taxon>
        <taxon>Magnoliopsida</taxon>
        <taxon>eudicotyledons</taxon>
        <taxon>Gunneridae</taxon>
        <taxon>Pentapetalae</taxon>
        <taxon>rosids</taxon>
        <taxon>fabids</taxon>
        <taxon>Rosales</taxon>
        <taxon>Moraceae</taxon>
        <taxon>Ficeae</taxon>
        <taxon>Ficus</taxon>
    </lineage>
</organism>
<evidence type="ECO:0000313" key="3">
    <source>
        <dbReference type="Proteomes" id="UP001187192"/>
    </source>
</evidence>
<evidence type="ECO:0000256" key="1">
    <source>
        <dbReference type="SAM" id="MobiDB-lite"/>
    </source>
</evidence>